<dbReference type="EMBL" id="AP023343">
    <property type="protein sequence ID" value="BCI86150.1"/>
    <property type="molecule type" value="Genomic_DNA"/>
</dbReference>
<evidence type="ECO:0000256" key="1">
    <source>
        <dbReference type="SAM" id="MobiDB-lite"/>
    </source>
</evidence>
<evidence type="ECO:0000313" key="2">
    <source>
        <dbReference type="EMBL" id="BCI86150.1"/>
    </source>
</evidence>
<organism evidence="2 3">
    <name type="scientific">Mycobacterium kansasii</name>
    <dbReference type="NCBI Taxonomy" id="1768"/>
    <lineage>
        <taxon>Bacteria</taxon>
        <taxon>Bacillati</taxon>
        <taxon>Actinomycetota</taxon>
        <taxon>Actinomycetes</taxon>
        <taxon>Mycobacteriales</taxon>
        <taxon>Mycobacteriaceae</taxon>
        <taxon>Mycobacterium</taxon>
    </lineage>
</organism>
<dbReference type="Proteomes" id="UP000516380">
    <property type="component" value="Chromosome"/>
</dbReference>
<feature type="region of interest" description="Disordered" evidence="1">
    <location>
        <begin position="24"/>
        <end position="50"/>
    </location>
</feature>
<dbReference type="AlphaFoldDB" id="A0A7G1I576"/>
<proteinExistence type="predicted"/>
<reference evidence="2 3" key="1">
    <citation type="submission" date="2020-07" db="EMBL/GenBank/DDBJ databases">
        <title>Mycobacterium kansasii (former subtype) with zoonotic potential isolated from diseased indoor pet cat, Japan.</title>
        <authorList>
            <person name="Fukano H."/>
            <person name="Terazono T."/>
            <person name="Hoshino Y."/>
        </authorList>
    </citation>
    <scope>NUCLEOTIDE SEQUENCE [LARGE SCALE GENOMIC DNA]</scope>
    <source>
        <strain evidence="2 3">Kuro-I</strain>
    </source>
</reference>
<protein>
    <submittedName>
        <fullName evidence="2">Uncharacterized protein</fullName>
    </submittedName>
</protein>
<sequence length="50" mass="5282">MQQILGGLAVQWRVAQVDQHQVDVGSAADDRDAGLGDIVTEQSFGEDPGT</sequence>
<accession>A0A7G1I576</accession>
<name>A0A7G1I576_MYCKA</name>
<gene>
    <name evidence="2" type="ORF">NIIDMKKI_13560</name>
</gene>
<keyword evidence="3" id="KW-1185">Reference proteome</keyword>
<evidence type="ECO:0000313" key="3">
    <source>
        <dbReference type="Proteomes" id="UP000516380"/>
    </source>
</evidence>